<dbReference type="SUPFAM" id="SSF48498">
    <property type="entry name" value="Tetracyclin repressor-like, C-terminal domain"/>
    <property type="match status" value="1"/>
</dbReference>
<feature type="DNA-binding region" description="H-T-H motif" evidence="5">
    <location>
        <begin position="34"/>
        <end position="53"/>
    </location>
</feature>
<dbReference type="GO" id="GO:0000976">
    <property type="term" value="F:transcription cis-regulatory region binding"/>
    <property type="evidence" value="ECO:0007669"/>
    <property type="project" value="TreeGrafter"/>
</dbReference>
<dbReference type="Gene3D" id="1.10.357.10">
    <property type="entry name" value="Tetracycline Repressor, domain 2"/>
    <property type="match status" value="1"/>
</dbReference>
<name>A0A495A9Z6_9MICC</name>
<dbReference type="PANTHER" id="PTHR30055:SF234">
    <property type="entry name" value="HTH-TYPE TRANSCRIPTIONAL REGULATOR BETI"/>
    <property type="match status" value="1"/>
</dbReference>
<reference evidence="7 8" key="1">
    <citation type="submission" date="2018-10" db="EMBL/GenBank/DDBJ databases">
        <title>Kocuria tytouropygialis sp. nov., isolated from the uropygial gland of an American barn owl (Tyto furcata).</title>
        <authorList>
            <person name="Braun M.S."/>
            <person name="Wang E."/>
            <person name="Zimmermann S."/>
            <person name="Wagner H."/>
            <person name="Wink M."/>
        </authorList>
    </citation>
    <scope>NUCLEOTIDE SEQUENCE [LARGE SCALE GENOMIC DNA]</scope>
    <source>
        <strain evidence="7 8">442</strain>
    </source>
</reference>
<dbReference type="SUPFAM" id="SSF46689">
    <property type="entry name" value="Homeodomain-like"/>
    <property type="match status" value="1"/>
</dbReference>
<evidence type="ECO:0000313" key="7">
    <source>
        <dbReference type="EMBL" id="RKQ36828.1"/>
    </source>
</evidence>
<evidence type="ECO:0000256" key="4">
    <source>
        <dbReference type="ARBA" id="ARBA00023163"/>
    </source>
</evidence>
<dbReference type="PROSITE" id="PS50977">
    <property type="entry name" value="HTH_TETR_2"/>
    <property type="match status" value="1"/>
</dbReference>
<dbReference type="Proteomes" id="UP000249516">
    <property type="component" value="Unassembled WGS sequence"/>
</dbReference>
<dbReference type="AlphaFoldDB" id="A0A495A9Z6"/>
<evidence type="ECO:0000256" key="2">
    <source>
        <dbReference type="ARBA" id="ARBA00023015"/>
    </source>
</evidence>
<dbReference type="GO" id="GO:0003700">
    <property type="term" value="F:DNA-binding transcription factor activity"/>
    <property type="evidence" value="ECO:0007669"/>
    <property type="project" value="TreeGrafter"/>
</dbReference>
<comment type="caution">
    <text evidence="7">The sequence shown here is derived from an EMBL/GenBank/DDBJ whole genome shotgun (WGS) entry which is preliminary data.</text>
</comment>
<dbReference type="InterPro" id="IPR036271">
    <property type="entry name" value="Tet_transcr_reg_TetR-rel_C_sf"/>
</dbReference>
<gene>
    <name evidence="7" type="ORF">C1C97_004245</name>
</gene>
<dbReference type="InterPro" id="IPR050109">
    <property type="entry name" value="HTH-type_TetR-like_transc_reg"/>
</dbReference>
<evidence type="ECO:0000256" key="3">
    <source>
        <dbReference type="ARBA" id="ARBA00023125"/>
    </source>
</evidence>
<sequence>MTEEHEKSGVLPTQERIADAAIRVIARRGFDVVSMRSVAQESGLSAGTVQYHYTTRQDLLVAALTRSVERQVQRVERARGPGGYRASLVRALRELLPLEGVRREDAAVWVSYGAAASTRTWLAELYWAEMQHFHAMVRDVLERARQDGKLREGLTPDAAASLVTALVNGLTLDHLNAPDPVRAGVEAALDRGLHLIVTD</sequence>
<evidence type="ECO:0000256" key="5">
    <source>
        <dbReference type="PROSITE-ProRule" id="PRU00335"/>
    </source>
</evidence>
<dbReference type="PANTHER" id="PTHR30055">
    <property type="entry name" value="HTH-TYPE TRANSCRIPTIONAL REGULATOR RUTR"/>
    <property type="match status" value="1"/>
</dbReference>
<dbReference type="Pfam" id="PF00440">
    <property type="entry name" value="TetR_N"/>
    <property type="match status" value="1"/>
</dbReference>
<keyword evidence="8" id="KW-1185">Reference proteome</keyword>
<evidence type="ECO:0000256" key="1">
    <source>
        <dbReference type="ARBA" id="ARBA00022491"/>
    </source>
</evidence>
<keyword evidence="1" id="KW-0678">Repressor</keyword>
<dbReference type="OrthoDB" id="6929199at2"/>
<keyword evidence="4" id="KW-0804">Transcription</keyword>
<accession>A0A495A9Z6</accession>
<keyword evidence="3 5" id="KW-0238">DNA-binding</keyword>
<dbReference type="RefSeq" id="WP_121030135.1">
    <property type="nucleotide sequence ID" value="NZ_PNJG02000001.1"/>
</dbReference>
<dbReference type="PRINTS" id="PR00455">
    <property type="entry name" value="HTHTETR"/>
</dbReference>
<dbReference type="Pfam" id="PF13977">
    <property type="entry name" value="TetR_C_6"/>
    <property type="match status" value="1"/>
</dbReference>
<dbReference type="InterPro" id="IPR009057">
    <property type="entry name" value="Homeodomain-like_sf"/>
</dbReference>
<dbReference type="InterPro" id="IPR039538">
    <property type="entry name" value="BetI_C"/>
</dbReference>
<evidence type="ECO:0000313" key="8">
    <source>
        <dbReference type="Proteomes" id="UP000249516"/>
    </source>
</evidence>
<keyword evidence="2" id="KW-0805">Transcription regulation</keyword>
<proteinExistence type="predicted"/>
<protein>
    <submittedName>
        <fullName evidence="7">TetR family transcriptional regulator</fullName>
    </submittedName>
</protein>
<organism evidence="7 8">
    <name type="scientific">Kocuria tytonis</name>
    <dbReference type="NCBI Taxonomy" id="2054280"/>
    <lineage>
        <taxon>Bacteria</taxon>
        <taxon>Bacillati</taxon>
        <taxon>Actinomycetota</taxon>
        <taxon>Actinomycetes</taxon>
        <taxon>Micrococcales</taxon>
        <taxon>Micrococcaceae</taxon>
        <taxon>Kocuria</taxon>
    </lineage>
</organism>
<evidence type="ECO:0000259" key="6">
    <source>
        <dbReference type="PROSITE" id="PS50977"/>
    </source>
</evidence>
<dbReference type="EMBL" id="PNJG02000001">
    <property type="protein sequence ID" value="RKQ36828.1"/>
    <property type="molecule type" value="Genomic_DNA"/>
</dbReference>
<dbReference type="InterPro" id="IPR001647">
    <property type="entry name" value="HTH_TetR"/>
</dbReference>
<feature type="domain" description="HTH tetR-type" evidence="6">
    <location>
        <begin position="11"/>
        <end position="71"/>
    </location>
</feature>